<proteinExistence type="evidence at protein level"/>
<reference evidence="3 5" key="4">
    <citation type="journal article" date="2002" name="Genome Biol.">
        <title>The transposable elements of the Drosophila melanogaster euchromatin: a genomics perspective.</title>
        <authorList>
            <person name="Kaminker J.S."/>
            <person name="Bergman C.M."/>
            <person name="Kronmiller B."/>
            <person name="Carlson J."/>
            <person name="Svirskas R."/>
            <person name="Patel S."/>
            <person name="Frise E."/>
            <person name="Wheeler D.A."/>
            <person name="Lewis S.E."/>
            <person name="Rubin G.M."/>
            <person name="Ashburner M."/>
            <person name="Celniker S.E."/>
        </authorList>
    </citation>
    <scope>NUCLEOTIDE SEQUENCE [LARGE SCALE GENOMIC DNA]</scope>
    <source>
        <strain evidence="5">Berkeley</strain>
    </source>
</reference>
<dbReference type="Proteomes" id="UP000000803">
    <property type="component" value="Chromosome 2R"/>
</dbReference>
<dbReference type="PaxDb" id="7227-FBpp0297794"/>
<evidence type="ECO:0000256" key="1">
    <source>
        <dbReference type="SAM" id="MobiDB-lite"/>
    </source>
</evidence>
<dbReference type="BioGRID-ORCS" id="35698">
    <property type="hits" value="0 hits in 1 CRISPR screen"/>
</dbReference>
<keyword evidence="2" id="KW-0812">Transmembrane</keyword>
<dbReference type="GO" id="GO:0005829">
    <property type="term" value="C:cytosol"/>
    <property type="evidence" value="ECO:0000314"/>
    <property type="project" value="FlyBase"/>
</dbReference>
<evidence type="ECO:0000313" key="5">
    <source>
        <dbReference type="Proteomes" id="UP000000803"/>
    </source>
</evidence>
<evidence type="ECO:0000313" key="3">
    <source>
        <dbReference type="EMBL" id="AFH07939.1"/>
    </source>
</evidence>
<reference evidence="3 5" key="11">
    <citation type="journal article" date="2015" name="Genome Res.">
        <title>The Release 6 reference sequence of the Drosophila melanogaster genome.</title>
        <authorList>
            <person name="Hoskins R.A."/>
            <person name="Carlson J.W."/>
            <person name="Wan K.H."/>
            <person name="Park S."/>
            <person name="Mendez I."/>
            <person name="Galle S.E."/>
            <person name="Booth B.W."/>
            <person name="Pfeiffer B.D."/>
            <person name="George R.A."/>
            <person name="Svirskas R."/>
            <person name="Krzywinski M."/>
            <person name="Schein J."/>
            <person name="Accardo M.C."/>
            <person name="Damia E."/>
            <person name="Messina G."/>
            <person name="Mendez-Lago M."/>
            <person name="de Pablos B."/>
            <person name="Demakova O.V."/>
            <person name="Andreyeva E.N."/>
            <person name="Boldyreva L.V."/>
            <person name="Marra M."/>
            <person name="Carvalho A.B."/>
            <person name="Dimitri P."/>
            <person name="Villasante A."/>
            <person name="Zhimulev I.F."/>
            <person name="Rubin G.M."/>
            <person name="Karpen G.H."/>
            <person name="Celniker S.E."/>
        </authorList>
    </citation>
    <scope>NUCLEOTIDE SEQUENCE [LARGE SCALE GENOMIC DNA]</scope>
    <source>
        <strain evidence="5">Berkeley</strain>
    </source>
</reference>
<gene>
    <name evidence="3 4" type="primary">M7BP</name>
    <name evidence="3" type="synonym">BcDNA:GH02712</name>
    <name evidence="3" type="synonym">BcDNA:HL07907</name>
    <name evidence="3" type="synonym">CG17983</name>
    <name evidence="3" type="synonym">CG17984</name>
    <name evidence="3" type="synonym">CG2080</name>
    <name evidence="3" type="synonym">CG2088</name>
    <name evidence="3" type="synonym">CG30492</name>
    <name evidence="3" type="synonym">CG30494</name>
    <name evidence="3" type="synonym">CT6764</name>
    <name evidence="3" type="synonym">Dmel\CG43340</name>
    <name evidence="3 4" type="ORF">CG43340</name>
    <name evidence="3" type="ORF">Dmel_CG43340</name>
</gene>
<reference evidence="3 5" key="3">
    <citation type="journal article" date="2002" name="Genome Biol.">
        <title>Annotation of the Drosophila melanogaster euchromatic genome: a systematic review.</title>
        <authorList>
            <person name="Misra S."/>
            <person name="Crosby M.A."/>
            <person name="Mungall C.J."/>
            <person name="Matthews B.B."/>
            <person name="Campbell K.S."/>
            <person name="Hradecky P."/>
            <person name="Huang Y."/>
            <person name="Kaminker J.S."/>
            <person name="Millburn G.H."/>
            <person name="Prochnik S.E."/>
            <person name="Smith C.D."/>
            <person name="Tupy J.L."/>
            <person name="Whitfied E.J."/>
            <person name="Bayraktaroglu L."/>
            <person name="Berman B.P."/>
            <person name="Bettencourt B.R."/>
            <person name="Celniker S.E."/>
            <person name="de Grey A.D."/>
            <person name="Drysdale R.A."/>
            <person name="Harris N.L."/>
            <person name="Richter J."/>
            <person name="Russo S."/>
            <person name="Schroeder A.J."/>
            <person name="Shu S.Q."/>
            <person name="Stapleton M."/>
            <person name="Yamada C."/>
            <person name="Ashburner M."/>
            <person name="Gelbart W.M."/>
            <person name="Rubin G.M."/>
            <person name="Lewis S.E."/>
        </authorList>
    </citation>
    <scope>GENOME REANNOTATION</scope>
    <source>
        <strain evidence="5">Berkeley</strain>
    </source>
</reference>
<dbReference type="PhylomeDB" id="A0A0B4K7U0"/>
<feature type="region of interest" description="Disordered" evidence="1">
    <location>
        <begin position="1639"/>
        <end position="1712"/>
    </location>
</feature>
<reference evidence="3 5" key="1">
    <citation type="journal article" date="2000" name="Science">
        <title>The genome sequence of Drosophila melanogaster.</title>
        <authorList>
            <person name="Adams M.D."/>
            <person name="Celniker S.E."/>
            <person name="Holt R.A."/>
            <person name="Evans C.A."/>
            <person name="Gocayne J.D."/>
            <person name="Amanatides P.G."/>
            <person name="Scherer S.E."/>
            <person name="Li P.W."/>
            <person name="Hoskins R.A."/>
            <person name="Galle R.F."/>
            <person name="George R.A."/>
            <person name="Lewis S.E."/>
            <person name="Richards S."/>
            <person name="Ashburner M."/>
            <person name="Henderson S.N."/>
            <person name="Sutton G.G."/>
            <person name="Wortman J.R."/>
            <person name="Yandell M.D."/>
            <person name="Zhang Q."/>
            <person name="Chen L.X."/>
            <person name="Brandon R.C."/>
            <person name="Rogers Y.H."/>
            <person name="Blazej R.G."/>
            <person name="Champe M."/>
            <person name="Pfeiffer B.D."/>
            <person name="Wan K.H."/>
            <person name="Doyle C."/>
            <person name="Baxter E.G."/>
            <person name="Helt G."/>
            <person name="Nelson C.R."/>
            <person name="Gabor G.L."/>
            <person name="Abril J.F."/>
            <person name="Agbayani A."/>
            <person name="An H.J."/>
            <person name="Andrews-Pfannkoch C."/>
            <person name="Baldwin D."/>
            <person name="Ballew R.M."/>
            <person name="Basu A."/>
            <person name="Baxendale J."/>
            <person name="Bayraktaroglu L."/>
            <person name="Beasley E.M."/>
            <person name="Beeson K.Y."/>
            <person name="Benos P.V."/>
            <person name="Berman B.P."/>
            <person name="Bhandari D."/>
            <person name="Bolshakov S."/>
            <person name="Borkova D."/>
            <person name="Botchan M.R."/>
            <person name="Bouck J."/>
            <person name="Brokstein P."/>
            <person name="Brottier P."/>
            <person name="Burtis K.C."/>
            <person name="Busam D.A."/>
            <person name="Butler H."/>
            <person name="Cadieu E."/>
            <person name="Center A."/>
            <person name="Chandra I."/>
            <person name="Cherry J.M."/>
            <person name="Cawley S."/>
            <person name="Dahlke C."/>
            <person name="Davenport L.B."/>
            <person name="Davies P."/>
            <person name="de Pablos B."/>
            <person name="Delcher A."/>
            <person name="Deng Z."/>
            <person name="Mays A.D."/>
            <person name="Dew I."/>
            <person name="Dietz S.M."/>
            <person name="Dodson K."/>
            <person name="Doup L.E."/>
            <person name="Downes M."/>
            <person name="Dugan-Rocha S."/>
            <person name="Dunkov B.C."/>
            <person name="Dunn P."/>
            <person name="Durbin K.J."/>
            <person name="Evangelista C.C."/>
            <person name="Ferraz C."/>
            <person name="Ferriera S."/>
            <person name="Fleischmann W."/>
            <person name="Fosler C."/>
            <person name="Gabrielian A.E."/>
            <person name="Garg N.S."/>
            <person name="Gelbart W.M."/>
            <person name="Glasser K."/>
            <person name="Glodek A."/>
            <person name="Gong F."/>
            <person name="Gorrell J.H."/>
            <person name="Gu Z."/>
            <person name="Guan P."/>
            <person name="Harris M."/>
            <person name="Harris N.L."/>
            <person name="Harvey D."/>
            <person name="Heiman T.J."/>
            <person name="Hernandez J.R."/>
            <person name="Houck J."/>
            <person name="Hostin D."/>
            <person name="Houston K.A."/>
            <person name="Howland T.J."/>
            <person name="Wei M.H."/>
            <person name="Ibegwam C."/>
            <person name="Jalali M."/>
            <person name="Kalush F."/>
            <person name="Karpen G.H."/>
            <person name="Ke Z."/>
            <person name="Kennison J.A."/>
            <person name="Ketchum K.A."/>
            <person name="Kimmel B.E."/>
            <person name="Kodira C.D."/>
            <person name="Kraft C."/>
            <person name="Kravitz S."/>
            <person name="Kulp D."/>
            <person name="Lai Z."/>
            <person name="Lasko P."/>
            <person name="Lei Y."/>
            <person name="Levitsky A.A."/>
            <person name="Li J."/>
            <person name="Li Z."/>
            <person name="Liang Y."/>
            <person name="Lin X."/>
            <person name="Liu X."/>
            <person name="Mattei B."/>
            <person name="McIntosh T.C."/>
            <person name="McLeod M.P."/>
            <person name="McPherson D."/>
            <person name="Merkulov G."/>
            <person name="Milshina N.V."/>
            <person name="Mobarry C."/>
            <person name="Morris J."/>
            <person name="Moshrefi A."/>
            <person name="Mount S.M."/>
            <person name="Moy M."/>
            <person name="Murphy B."/>
            <person name="Murphy L."/>
            <person name="Muzny D.M."/>
            <person name="Nelson D.L."/>
            <person name="Nelson D.R."/>
            <person name="Nelson K.A."/>
            <person name="Nixon K."/>
            <person name="Nusskern D.R."/>
            <person name="Pacleb J.M."/>
            <person name="Palazzolo M."/>
            <person name="Pittman G.S."/>
            <person name="Pan S."/>
            <person name="Pollard J."/>
            <person name="Puri V."/>
            <person name="Reese M.G."/>
            <person name="Reinert K."/>
            <person name="Remington K."/>
            <person name="Saunders R.D."/>
            <person name="Scheeler F."/>
            <person name="Shen H."/>
            <person name="Shue B.C."/>
            <person name="Siden-Kiamos I."/>
            <person name="Simpson M."/>
            <person name="Skupski M.P."/>
            <person name="Smith T."/>
            <person name="Spier E."/>
            <person name="Spradling A.C."/>
            <person name="Stapleton M."/>
            <person name="Strong R."/>
            <person name="Sun E."/>
            <person name="Svirskas R."/>
            <person name="Tector C."/>
            <person name="Turner R."/>
            <person name="Venter E."/>
            <person name="Wang A.H."/>
            <person name="Wang X."/>
            <person name="Wang Z.Y."/>
            <person name="Wassarman D.A."/>
            <person name="Weinstock G.M."/>
            <person name="Weissenbach J."/>
            <person name="Williams S.M."/>
            <person name="WoodageT"/>
            <person name="Worley K.C."/>
            <person name="Wu D."/>
            <person name="Yang S."/>
            <person name="Yao Q.A."/>
            <person name="Ye J."/>
            <person name="Yeh R.F."/>
            <person name="Zaveri J.S."/>
            <person name="Zhan M."/>
            <person name="Zhang G."/>
            <person name="Zhao Q."/>
            <person name="Zheng L."/>
            <person name="Zheng X.H."/>
            <person name="Zhong F.N."/>
            <person name="Zhong W."/>
            <person name="Zhou X."/>
            <person name="Zhu S."/>
            <person name="Zhu X."/>
            <person name="Smith H.O."/>
            <person name="Gibbs R.A."/>
            <person name="Myers E.W."/>
            <person name="Rubin G.M."/>
            <person name="Venter J.C."/>
        </authorList>
    </citation>
    <scope>NUCLEOTIDE SEQUENCE [LARGE SCALE GENOMIC DNA]</scope>
    <source>
        <strain evidence="5">Berkeley</strain>
    </source>
</reference>
<dbReference type="GO" id="GO:0001671">
    <property type="term" value="F:ATPase activator activity"/>
    <property type="evidence" value="ECO:0000314"/>
    <property type="project" value="FlyBase"/>
</dbReference>
<feature type="compositionally biased region" description="Low complexity" evidence="1">
    <location>
        <begin position="2808"/>
        <end position="2819"/>
    </location>
</feature>
<dbReference type="Bgee" id="FBgn0263077">
    <property type="expression patterns" value="Expressed in adult Malpighian tubule principal cell of lower ureter in Malpighian tubule and 179 other cell types or tissues"/>
</dbReference>
<feature type="region of interest" description="Disordered" evidence="1">
    <location>
        <begin position="2496"/>
        <end position="2516"/>
    </location>
</feature>
<dbReference type="Gene3D" id="3.30.40.10">
    <property type="entry name" value="Zinc/RING finger domain, C3HC4 (zinc finger)"/>
    <property type="match status" value="1"/>
</dbReference>
<feature type="region of interest" description="Disordered" evidence="1">
    <location>
        <begin position="1461"/>
        <end position="1494"/>
    </location>
</feature>
<dbReference type="RefSeq" id="NP_001246184.1">
    <property type="nucleotide sequence ID" value="NM_001259255.1"/>
</dbReference>
<reference evidence="3 5" key="10">
    <citation type="journal article" date="2015" name="G3 (Bethesda)">
        <title>Gene Model Annotations for Drosophila melanogaster: The Rule-Benders.</title>
        <authorList>
            <consortium name="FlyBase Consortium"/>
            <person name="Crosby M.A."/>
            <person name="Gramates L.S."/>
            <person name="Dos Santos G."/>
            <person name="Matthews B.B."/>
            <person name="St Pierre S.E."/>
            <person name="Zhou P."/>
            <person name="Schroeder A.J."/>
            <person name="Falls K."/>
            <person name="Emmert D.B."/>
            <person name="Russo S.M."/>
            <person name="Gelbart W.M."/>
            <person name="null"/>
        </authorList>
    </citation>
    <scope>NUCLEOTIDE SEQUENCE [LARGE SCALE GENOMIC DNA]</scope>
    <source>
        <strain evidence="5">Berkeley</strain>
    </source>
</reference>
<dbReference type="OrthoDB" id="10072397at2759"/>
<dbReference type="STRING" id="7227.FBpp0297794"/>
<feature type="compositionally biased region" description="Low complexity" evidence="1">
    <location>
        <begin position="3110"/>
        <end position="3121"/>
    </location>
</feature>
<reference evidence="3 5" key="2">
    <citation type="journal article" date="2002" name="Genome Biol.">
        <title>Finishing a whole-genome shotgun: release 3 of the Drosophila melanogaster euchromatic genome sequence.</title>
        <authorList>
            <person name="Celniker S.E."/>
            <person name="Wheeler D.A."/>
            <person name="Kronmiller B."/>
            <person name="Carlson J.W."/>
            <person name="Halpern A."/>
            <person name="Patel S."/>
            <person name="Adams M."/>
            <person name="Champe M."/>
            <person name="Dugan S.P."/>
            <person name="Frise E."/>
            <person name="Hodgson A."/>
            <person name="George R.A."/>
            <person name="Hoskins R.A."/>
            <person name="Laverty T."/>
            <person name="Muzny D.M."/>
            <person name="Nelson C.R."/>
            <person name="Pacleb J.M."/>
            <person name="Park S."/>
            <person name="Pfeiffer B.D."/>
            <person name="Richards S."/>
            <person name="Sodergren E.J."/>
            <person name="Svirskas R."/>
            <person name="Tabor P.E."/>
            <person name="Wan K."/>
            <person name="Stapleton M."/>
            <person name="Sutton G.G."/>
            <person name="Venter C."/>
            <person name="Weinstock G."/>
            <person name="Scherer S.E."/>
            <person name="Myers E.W."/>
            <person name="Gibbs R.A."/>
            <person name="Rubin G.M."/>
        </authorList>
    </citation>
    <scope>NUCLEOTIDE SEQUENCE [LARGE SCALE GENOMIC DNA]</scope>
    <source>
        <strain evidence="5">Berkeley</strain>
    </source>
</reference>
<dbReference type="FunCoup" id="A0A0B4K7U0">
    <property type="interactions" value="3"/>
</dbReference>
<dbReference type="AGR" id="FB:FBgn0263077"/>
<name>A0A0B4K7U0_DROME</name>
<keyword evidence="5" id="KW-1185">Reference proteome</keyword>
<accession>A0A0B4K7U0</accession>
<feature type="compositionally biased region" description="Low complexity" evidence="1">
    <location>
        <begin position="3087"/>
        <end position="3096"/>
    </location>
</feature>
<evidence type="ECO:0007829" key="6">
    <source>
        <dbReference type="PeptideAtlas" id="A0A0B4K7U0"/>
    </source>
</evidence>
<dbReference type="ExpressionAtlas" id="A0A0B4K7U0">
    <property type="expression patterns" value="baseline and differential"/>
</dbReference>
<reference evidence="3 5" key="6">
    <citation type="journal article" date="2005" name="PLoS Comput. Biol.">
        <title>Combined evidence annotation of transposable elements in genome sequences.</title>
        <authorList>
            <person name="Quesneville H."/>
            <person name="Bergman C.M."/>
            <person name="Andrieu O."/>
            <person name="Autard D."/>
            <person name="Nouaud D."/>
            <person name="Ashburner M."/>
            <person name="Anxolabehere D."/>
        </authorList>
    </citation>
    <scope>NUCLEOTIDE SEQUENCE [LARGE SCALE GENOMIC DNA]</scope>
    <source>
        <strain evidence="5">Berkeley</strain>
    </source>
</reference>
<dbReference type="FlyBase" id="FBgn0263077">
    <property type="gene designation" value="M7BP"/>
</dbReference>
<evidence type="ECO:0000313" key="4">
    <source>
        <dbReference type="FlyBase" id="FBgn0263077"/>
    </source>
</evidence>
<feature type="compositionally biased region" description="Polar residues" evidence="1">
    <location>
        <begin position="2826"/>
        <end position="2854"/>
    </location>
</feature>
<keyword evidence="2" id="KW-0472">Membrane</keyword>
<organism evidence="3 5">
    <name type="scientific">Drosophila melanogaster</name>
    <name type="common">Fruit fly</name>
    <dbReference type="NCBI Taxonomy" id="7227"/>
    <lineage>
        <taxon>Eukaryota</taxon>
        <taxon>Metazoa</taxon>
        <taxon>Ecdysozoa</taxon>
        <taxon>Arthropoda</taxon>
        <taxon>Hexapoda</taxon>
        <taxon>Insecta</taxon>
        <taxon>Pterygota</taxon>
        <taxon>Neoptera</taxon>
        <taxon>Endopterygota</taxon>
        <taxon>Diptera</taxon>
        <taxon>Brachycera</taxon>
        <taxon>Muscomorpha</taxon>
        <taxon>Ephydroidea</taxon>
        <taxon>Drosophilidae</taxon>
        <taxon>Drosophila</taxon>
        <taxon>Sophophora</taxon>
    </lineage>
</organism>
<feature type="region of interest" description="Disordered" evidence="1">
    <location>
        <begin position="3170"/>
        <end position="3194"/>
    </location>
</feature>
<feature type="region of interest" description="Disordered" evidence="1">
    <location>
        <begin position="2767"/>
        <end position="2788"/>
    </location>
</feature>
<dbReference type="VEuPathDB" id="VectorBase:FBgn0263077"/>
<keyword evidence="2" id="KW-1133">Transmembrane helix</keyword>
<dbReference type="eggNOG" id="KOG1181">
    <property type="taxonomic scope" value="Eukaryota"/>
</dbReference>
<keyword evidence="6" id="KW-1267">Proteomics identification</keyword>
<dbReference type="DNASU" id="35698"/>
<dbReference type="GO" id="GO:0046847">
    <property type="term" value="P:filopodium assembly"/>
    <property type="evidence" value="ECO:0000316"/>
    <property type="project" value="FlyBase"/>
</dbReference>
<feature type="region of interest" description="Disordered" evidence="1">
    <location>
        <begin position="1955"/>
        <end position="1983"/>
    </location>
</feature>
<reference evidence="3 5" key="9">
    <citation type="journal article" date="2015" name="G3 (Bethesda)">
        <title>Gene Model Annotations for Drosophila melanogaster: Impact of High-Throughput Data.</title>
        <authorList>
            <consortium name="FlyBase Consortium"/>
            <person name="Matthews B.B."/>
            <person name="Dos Santos G."/>
            <person name="Crosby M.A."/>
            <person name="Emmert D.B."/>
            <person name="St Pierre S.E."/>
            <person name="Gramates L.S."/>
            <person name="Zhou P."/>
            <person name="Schroeder A.J."/>
            <person name="Falls K."/>
            <person name="Strelets V."/>
            <person name="Russo S.M."/>
            <person name="Gelbart W.M."/>
            <person name="null"/>
        </authorList>
    </citation>
    <scope>NUCLEOTIDE SEQUENCE [LARGE SCALE GENOMIC DNA]</scope>
    <source>
        <strain evidence="5">Berkeley</strain>
    </source>
</reference>
<reference evidence="3 5" key="8">
    <citation type="journal article" date="2007" name="Science">
        <title>Sequence finishing and mapping of Drosophila melanogaster heterochromatin.</title>
        <authorList>
            <person name="Hoskins R.A."/>
            <person name="Carlson J.W."/>
            <person name="Kennedy C."/>
            <person name="Acevedo D."/>
            <person name="Evans-Holm M."/>
            <person name="Frise E."/>
            <person name="Wan K.H."/>
            <person name="Park S."/>
            <person name="Mendez-Lago M."/>
            <person name="Rossi F."/>
            <person name="Villasante A."/>
            <person name="Dimitri P."/>
            <person name="Karpen G.H."/>
            <person name="Celniker S.E."/>
        </authorList>
    </citation>
    <scope>NUCLEOTIDE SEQUENCE [LARGE SCALE GENOMIC DNA]</scope>
    <source>
        <strain evidence="5">Berkeley</strain>
    </source>
</reference>
<feature type="compositionally biased region" description="Polar residues" evidence="1">
    <location>
        <begin position="1649"/>
        <end position="1658"/>
    </location>
</feature>
<feature type="compositionally biased region" description="Basic and acidic residues" evidence="1">
    <location>
        <begin position="3174"/>
        <end position="3184"/>
    </location>
</feature>
<evidence type="ECO:0000256" key="2">
    <source>
        <dbReference type="SAM" id="Phobius"/>
    </source>
</evidence>
<dbReference type="InterPro" id="IPR013083">
    <property type="entry name" value="Znf_RING/FYVE/PHD"/>
</dbReference>
<dbReference type="InParanoid" id="A0A0B4K7U0"/>
<reference evidence="3 5" key="7">
    <citation type="journal article" date="2007" name="Science">
        <title>The Release 5.1 annotation of Drosophila melanogaster heterochromatin.</title>
        <authorList>
            <person name="Smith C.D."/>
            <person name="Shu S."/>
            <person name="Mungall C.J."/>
            <person name="Karpen G.H."/>
        </authorList>
    </citation>
    <scope>NUCLEOTIDE SEQUENCE [LARGE SCALE GENOMIC DNA]</scope>
    <source>
        <strain evidence="5">Berkeley</strain>
    </source>
</reference>
<feature type="region of interest" description="Disordered" evidence="1">
    <location>
        <begin position="3039"/>
        <end position="3133"/>
    </location>
</feature>
<feature type="compositionally biased region" description="Acidic residues" evidence="1">
    <location>
        <begin position="1660"/>
        <end position="1669"/>
    </location>
</feature>
<protein>
    <submittedName>
        <fullName evidence="3">Myosin-7a binding protein, isoform M</fullName>
    </submittedName>
</protein>
<feature type="region of interest" description="Disordered" evidence="1">
    <location>
        <begin position="2808"/>
        <end position="2871"/>
    </location>
</feature>
<feature type="compositionally biased region" description="Low complexity" evidence="1">
    <location>
        <begin position="2970"/>
        <end position="2986"/>
    </location>
</feature>
<dbReference type="EMBL" id="AE013599">
    <property type="protein sequence ID" value="AFH07939.1"/>
    <property type="molecule type" value="Genomic_DNA"/>
</dbReference>
<dbReference type="InterPro" id="IPR011011">
    <property type="entry name" value="Znf_FYVE_PHD"/>
</dbReference>
<dbReference type="GeneID" id="35698"/>
<feature type="compositionally biased region" description="Basic and acidic residues" evidence="1">
    <location>
        <begin position="1477"/>
        <end position="1489"/>
    </location>
</feature>
<feature type="compositionally biased region" description="Basic and acidic residues" evidence="1">
    <location>
        <begin position="1670"/>
        <end position="1709"/>
    </location>
</feature>
<reference evidence="3 5" key="5">
    <citation type="journal article" date="2002" name="Genome Biol.">
        <title>Heterochromatic sequences in a Drosophila whole-genome shotgun assembly.</title>
        <authorList>
            <person name="Hoskins R.A."/>
            <person name="Smith C.D."/>
            <person name="Carlson J.W."/>
            <person name="Carvalho A.B."/>
            <person name="Halpern A."/>
            <person name="Kaminker J.S."/>
            <person name="Kennedy C."/>
            <person name="Mungall C.J."/>
            <person name="Sullivan B.A."/>
            <person name="Sutton G.G."/>
            <person name="Yasuhara J.C."/>
            <person name="Wakimoto B.T."/>
            <person name="Myers E.W."/>
            <person name="Celniker S.E."/>
            <person name="Rubin G.M."/>
            <person name="Karpen G.H."/>
        </authorList>
    </citation>
    <scope>NUCLEOTIDE SEQUENCE [LARGE SCALE GENOMIC DNA]</scope>
    <source>
        <strain evidence="5">Berkeley</strain>
    </source>
</reference>
<dbReference type="SUPFAM" id="SSF57903">
    <property type="entry name" value="FYVE/PHD zinc finger"/>
    <property type="match status" value="1"/>
</dbReference>
<dbReference type="CDD" id="cd15751">
    <property type="entry name" value="FYVE_BSN_PCLO"/>
    <property type="match status" value="1"/>
</dbReference>
<feature type="region of interest" description="Disordered" evidence="1">
    <location>
        <begin position="2998"/>
        <end position="3017"/>
    </location>
</feature>
<sequence length="3213" mass="346669">MRPYICLMELPINRPGSGNLLLGLTSVVGLIGGAYLLQCGAQQLLGKLANKKWRKEESSSEDHACNVCCADLDLSSAKNYVTCCTCEKSVCRGPKCADWRPKDAKWECQLCQSSKESLAHTSSWVAEQMSFNQHKFVYPMRARSEVYIPIVGDGNDSSMQFESVSQIGQNAHMDERAKIREYVEEIVAEMLGGNLDHVKVGQLSKSENYLQLFDKFHAKLSNLLINVENSLCARALRGDLPAIVNGHTNNSNNNNNNNHADSELADLSQTRLRSLIETIIAETLRSSTLSASGAVSEISLDTRSHVSDLANGNGLKRRHRTEHYFEPKIYQDLLATAVLNKIVDKEGNTRLAAESTPDLSGRHIDENFNAEALSTTSGSSIEPRSDCSLTDHEIGLDNGKSQSLQTDLERESVLSDYIAAHMVPLPDFSASVTESEDDIGSISSGMIGDGNWEDNWLFKKKRSSATPSSIGMLVPAPRENVRAQIGDKTTDEVSDLSEIGSDIEESSLDLLRCNDLNDRLLSKHLIGGQNTKMVLDELVDRTSLTSHTLPEENEPAFTETTNEFVVSPMAMPSDIKAPSPTPPPPPMIFQDDLLNEEPDHTPIAAQGESEELSSLDGCTGFSTVEYIDEGQMHDTVPSVIEILAAMALGPMLAVPASEQPGAMTPSEMHTLKELSDLALAEINARTVDLVHAHSLDIIEEENTEPSETGPEQHLDFVPHSPLEELATTDQTDVLPPPPQLKLIYETEPPPPIEMDQDINCMEPQYTAAIVPELEIPGQNAPVEIVSQMKADDVTPLESVQIVPEITPPTDIVPEDQSNVESIQVASTAEVVHVPLPVESGPEIPVPFEIVPDPVDPPEVINFVSLDMETPMPLDYDPETIKLDQGHVANLVPGDPTASLSERIPEMIADPTAAALPEPSPIPVPVDNGTQLDELGTIEDDSHTTSVPMESVSIVEPQVPVEADALTQSDPVNLLESLDNVEIPPLPGPICSEPANIAADSSLPLEAAEPVESTPIEVATLDSPQSVDTELPTAVESLVSVGMLKDVESVDVNGSETLGVSLGTDSIVVTQPQAEETVKPSASVEIDSENQTVALVVNVPESQEISEEAVSSIETISPPFSTEVAVPVKSIDVETLESPGATEPASVEQSETVDIAPEIHNVNPSEHCESVPEANVNIPSMEIVPLENSPSMEIQDELPQTLESSSVDPQEVQPVAVDPLPVTEVVPDVVPVEPPSIVETDPETREIENLDPMEIKPDPESSTIENLTPIDSLAAVESIDVKNQINSSNHMEQQNISIEPQPTVPMDTIQPIEIVQEVPCNTVDLIATTEAVNADHSEPGEAGLISEVLQFHSSGGDLPETDSRAIEPLPLAPPAEVIEVVPLGSAELLSPSEPTEVVSPSAIALPEKPEPMENATEIEIEEMVSPTSVEIVPTTTEDLHQAESVVETARPVSAVEEVKPIEDSTAAIDKSPQISPIEGEHSQHSEKETPESVEVGLDSPNVADVITTSVEVIPTSTTAVTTSDGASTEMPEPPKIYCETAPPAAEEIEQNETVETLSVSADTTLPEEIVSQDGNLEASEQTASIDVTFQANLNNMESKGCVEVAVDVRESKEDETLMEPIAVDVAVPVEVVPQCAGVELGVSEPEEATPATNNLTSGENPPEEVSELVDVEPRNPHEEIHTDSFEKDSQKSSDAVALHEDNTKSEEKVDPPQVAEEVAPDIITLDPPSLVELSPDTQAMAIGNIAPFDIILEPESIVIEQPVPVVKPETIVVESDPEAIDHTALLEPSVSAEVQDKVESAQQQVSENKSVEEDSLKVSIGERGEIISMDPITPADAVSEQNFRVEDPITSTESTAVEVIASESINTVVEPVSVAQSPTIEDSTPEEVTQCSAVNSTDTEVASAAPIQVDQKIQPVHVELVSQIEASDLQESPKDTAQVESDSVDQAILTQVSETDSIVVEPSSPVKQSEDSQGEPPGSAQNVLDVGPVEMDQSAPEEVPETDPVAVEPSVPVEEEVIEVIQPAPKEISDSVERTLDSLGNTDLVAEAESVDTPAENAGPEIGTSELEKELLVVSTTIDEQPSAVLEPLVLICQAESTNLDHELPENLVPQGQSVPASLPTNLTIQTQPTDLETQPSMELILQTETVDAEMVKPVDMGDSTVDKSQETGEMVLKLESSKWEPLEATELVTMEPSSETESTCADSKIYANLVPQLDSVPLSVPTELRIQPEPEEPHAFENPIPETVSSSEDLLEPAQVLIQEDPVALENLPGVPIVPDVHAHNFEPSPVEITSQSADTNAIVPVEVETIMKPETEAPSPMAVESTPDLEAVALDTKESVPAAQAIPVEVVPETEHLTEETKNETAKMDAEPARISVEIVQEEQPLSLGNKIPVENETSSAPVEAPFDTVSIPASVDSVEQKESNASEEPHFGEDILKNDDAILETVTANADLSSDAQLASIDQELKDPATEGIHKNTSVDSSYGDCFALGKATTHKYLRRQPNIRDTPPSDADSPKRSEPVNLFGTICKFYIKDKRLLATIERRRRRSLIMHKYLSSFDSLDDSIDEVAYDSHTSLFEELNEVSLHSSKDIQPPTGRAATPVSEVDPIGLVDNCFAFETDKTETDMVDDLSVDTDKSECIVNMKNMPKCDLETKIESDNLESLDTLTSPCIVSAKNRVESLDFQSRTDTANDACLEIDASDNPEDHLKHLEVDVTVGDNVILRLDMASQTSCDMADELEVEADSTIAFSLSDITYNFINEILFSDQLGSESIQSDESEPSTACETFNADGDSDQEFVSQRVLVLDDQRSLSTNTSSNNNVHTHLHLPLTQTNNPSAGSRRTNGKLTNGSLRWSGSYATELPNGGSSGAQPDDVVVDDDDVVLLRRFVPGSIAEREVKKWYNAVEMPNNPYSPEALKQRISGTQERYMDVPNISPSAEQKALASALTENPDPPAPKADYKRYSRDYYINNAPTSTDSTGGGKAATTSAGEDVEDIVINEVNQEPEPHPPHGRISSGAQSTAADLSHWTLSTPVRRSSSLKFINSRPFHSPSPSLGYERSVPLERPSTSASHYRESSLGLGDDDDFDLRSQRSWRSSYSSLPKRHTQSSLSLHSNGSGVSFGSSVSKRRPAAGGPSAGVLTQFEKQLLHKDLKRNSFRAVSATSKDFVMNPLFESEPLGEKPALRPETEDQGDSGVDSCLNGFSGADAKYSNNSLLF</sequence>
<dbReference type="GlyGen" id="A0A0B4K7U0">
    <property type="glycosylation" value="5 sites"/>
</dbReference>
<dbReference type="GO" id="GO:0017022">
    <property type="term" value="F:myosin binding"/>
    <property type="evidence" value="ECO:0000314"/>
    <property type="project" value="FlyBase"/>
</dbReference>
<dbReference type="CTD" id="35698"/>
<feature type="region of interest" description="Disordered" evidence="1">
    <location>
        <begin position="2932"/>
        <end position="2988"/>
    </location>
</feature>
<feature type="transmembrane region" description="Helical" evidence="2">
    <location>
        <begin position="20"/>
        <end position="37"/>
    </location>
</feature>